<dbReference type="AlphaFoldDB" id="A0A2T7CNB0"/>
<name>A0A2T7CNB0_9POAL</name>
<dbReference type="OrthoDB" id="10550159at2759"/>
<sequence length="82" mass="9384">MHQHPKKKLRNSPFADKNKFKDRVVTYYGDYLPVEVIDEICQLVHDNSVSKCKSCIFPVENLVIRALQILSDAASEVCESKC</sequence>
<reference evidence="1 2" key="1">
    <citation type="submission" date="2018-04" db="EMBL/GenBank/DDBJ databases">
        <title>WGS assembly of Panicum hallii var. hallii HAL2.</title>
        <authorList>
            <person name="Lovell J."/>
            <person name="Jenkins J."/>
            <person name="Lowry D."/>
            <person name="Mamidi S."/>
            <person name="Sreedasyam A."/>
            <person name="Weng X."/>
            <person name="Barry K."/>
            <person name="Bonette J."/>
            <person name="Campitelli B."/>
            <person name="Daum C."/>
            <person name="Gordon S."/>
            <person name="Gould B."/>
            <person name="Lipzen A."/>
            <person name="MacQueen A."/>
            <person name="Palacio-Mejia J."/>
            <person name="Plott C."/>
            <person name="Shakirov E."/>
            <person name="Shu S."/>
            <person name="Yoshinaga Y."/>
            <person name="Zane M."/>
            <person name="Rokhsar D."/>
            <person name="Grimwood J."/>
            <person name="Schmutz J."/>
            <person name="Juenger T."/>
        </authorList>
    </citation>
    <scope>NUCLEOTIDE SEQUENCE [LARGE SCALE GENOMIC DNA]</scope>
    <source>
        <strain evidence="2">cv. HAL2</strain>
    </source>
</reference>
<dbReference type="Gramene" id="PUZ44808">
    <property type="protein sequence ID" value="PUZ44808"/>
    <property type="gene ID" value="GQ55_8G153600"/>
</dbReference>
<accession>A0A2T7CNB0</accession>
<keyword evidence="2" id="KW-1185">Reference proteome</keyword>
<evidence type="ECO:0000313" key="1">
    <source>
        <dbReference type="EMBL" id="PUZ44808.1"/>
    </source>
</evidence>
<dbReference type="Proteomes" id="UP000244336">
    <property type="component" value="Chromosome 8"/>
</dbReference>
<evidence type="ECO:0000313" key="2">
    <source>
        <dbReference type="Proteomes" id="UP000244336"/>
    </source>
</evidence>
<dbReference type="EMBL" id="CM009756">
    <property type="protein sequence ID" value="PUZ44808.1"/>
    <property type="molecule type" value="Genomic_DNA"/>
</dbReference>
<proteinExistence type="predicted"/>
<gene>
    <name evidence="1" type="ORF">GQ55_8G153600</name>
</gene>
<organism evidence="1 2">
    <name type="scientific">Panicum hallii var. hallii</name>
    <dbReference type="NCBI Taxonomy" id="1504633"/>
    <lineage>
        <taxon>Eukaryota</taxon>
        <taxon>Viridiplantae</taxon>
        <taxon>Streptophyta</taxon>
        <taxon>Embryophyta</taxon>
        <taxon>Tracheophyta</taxon>
        <taxon>Spermatophyta</taxon>
        <taxon>Magnoliopsida</taxon>
        <taxon>Liliopsida</taxon>
        <taxon>Poales</taxon>
        <taxon>Poaceae</taxon>
        <taxon>PACMAD clade</taxon>
        <taxon>Panicoideae</taxon>
        <taxon>Panicodae</taxon>
        <taxon>Paniceae</taxon>
        <taxon>Panicinae</taxon>
        <taxon>Panicum</taxon>
        <taxon>Panicum sect. Panicum</taxon>
    </lineage>
</organism>
<protein>
    <submittedName>
        <fullName evidence="1">Uncharacterized protein</fullName>
    </submittedName>
</protein>